<name>A0A916XMS5_9HYPH</name>
<dbReference type="InterPro" id="IPR052932">
    <property type="entry name" value="OprB_Porin"/>
</dbReference>
<dbReference type="GO" id="GO:0008643">
    <property type="term" value="P:carbohydrate transport"/>
    <property type="evidence" value="ECO:0007669"/>
    <property type="project" value="InterPro"/>
</dbReference>
<evidence type="ECO:0000313" key="4">
    <source>
        <dbReference type="EMBL" id="GGC87754.1"/>
    </source>
</evidence>
<evidence type="ECO:0000256" key="3">
    <source>
        <dbReference type="SAM" id="MobiDB-lite"/>
    </source>
</evidence>
<dbReference type="AlphaFoldDB" id="A0A916XMS5"/>
<dbReference type="GO" id="GO:0015288">
    <property type="term" value="F:porin activity"/>
    <property type="evidence" value="ECO:0007669"/>
    <property type="project" value="InterPro"/>
</dbReference>
<feature type="compositionally biased region" description="Polar residues" evidence="3">
    <location>
        <begin position="61"/>
        <end position="82"/>
    </location>
</feature>
<feature type="signal peptide" evidence="2">
    <location>
        <begin position="1"/>
        <end position="29"/>
    </location>
</feature>
<reference evidence="4" key="2">
    <citation type="submission" date="2020-09" db="EMBL/GenBank/DDBJ databases">
        <authorList>
            <person name="Sun Q."/>
            <person name="Zhou Y."/>
        </authorList>
    </citation>
    <scope>NUCLEOTIDE SEQUENCE</scope>
    <source>
        <strain evidence="4">CGMCC 1.12919</strain>
    </source>
</reference>
<feature type="chain" id="PRO_5038169848" evidence="2">
    <location>
        <begin position="30"/>
        <end position="511"/>
    </location>
</feature>
<dbReference type="InterPro" id="IPR007049">
    <property type="entry name" value="Carb-sel_porin_OprB"/>
</dbReference>
<evidence type="ECO:0000313" key="5">
    <source>
        <dbReference type="Proteomes" id="UP000637002"/>
    </source>
</evidence>
<accession>A0A916XMS5</accession>
<dbReference type="Proteomes" id="UP000637002">
    <property type="component" value="Unassembled WGS sequence"/>
</dbReference>
<dbReference type="EMBL" id="BMGG01000010">
    <property type="protein sequence ID" value="GGC87754.1"/>
    <property type="molecule type" value="Genomic_DNA"/>
</dbReference>
<keyword evidence="5" id="KW-1185">Reference proteome</keyword>
<organism evidence="4 5">
    <name type="scientific">Chelatococcus reniformis</name>
    <dbReference type="NCBI Taxonomy" id="1494448"/>
    <lineage>
        <taxon>Bacteria</taxon>
        <taxon>Pseudomonadati</taxon>
        <taxon>Pseudomonadota</taxon>
        <taxon>Alphaproteobacteria</taxon>
        <taxon>Hyphomicrobiales</taxon>
        <taxon>Chelatococcaceae</taxon>
        <taxon>Chelatococcus</taxon>
    </lineage>
</organism>
<evidence type="ECO:0000256" key="1">
    <source>
        <dbReference type="ARBA" id="ARBA00008769"/>
    </source>
</evidence>
<protein>
    <submittedName>
        <fullName evidence="4">Porin</fullName>
    </submittedName>
</protein>
<reference evidence="4" key="1">
    <citation type="journal article" date="2014" name="Int. J. Syst. Evol. Microbiol.">
        <title>Complete genome sequence of Corynebacterium casei LMG S-19264T (=DSM 44701T), isolated from a smear-ripened cheese.</title>
        <authorList>
            <consortium name="US DOE Joint Genome Institute (JGI-PGF)"/>
            <person name="Walter F."/>
            <person name="Albersmeier A."/>
            <person name="Kalinowski J."/>
            <person name="Ruckert C."/>
        </authorList>
    </citation>
    <scope>NUCLEOTIDE SEQUENCE</scope>
    <source>
        <strain evidence="4">CGMCC 1.12919</strain>
    </source>
</reference>
<dbReference type="InterPro" id="IPR038673">
    <property type="entry name" value="OprB_sf"/>
</dbReference>
<feature type="region of interest" description="Disordered" evidence="3">
    <location>
        <begin position="51"/>
        <end position="84"/>
    </location>
</feature>
<gene>
    <name evidence="4" type="ORF">GCM10010994_52180</name>
</gene>
<dbReference type="Pfam" id="PF04966">
    <property type="entry name" value="OprB"/>
    <property type="match status" value="1"/>
</dbReference>
<dbReference type="GO" id="GO:0016020">
    <property type="term" value="C:membrane"/>
    <property type="evidence" value="ECO:0007669"/>
    <property type="project" value="InterPro"/>
</dbReference>
<sequence>MRMDRSRRPNRSTIALACWACCGSAPAWALEASEARRAAEARRIAAEAPAIGSPFGAGGDPQTSVAQPDTSAKPSANVTTSIADGLGPLGDPGGYRAFLKRHGVDYSLTYIGEVLGNASGGRRRGGVYAGRLDAQIDLDIEKLVGWKGGAAHATFYQIQGADISHSYIGNGMTASGIEALPSSRLFELWFEQRLFDDRLSLRAGQLAADTEFAVSQTATLFVNSTFGWPAILAMDLPSGGPIYPLATPGARVKYVPNENLSFQVGVFNGDPAGPDRLGLQPEPQRRNRRGTNFRVTDPAFVIGEIAYAYNIDAGSKGQPGTITVGGWHHFGRFDSLRHEVGGLALSGATAEGAARRLRGNSGVYGMIDQTIYREPNDPNDGASAFVRVAASLGDRNPVDFYVDAGLAYKGLLPGRSDDTLGVAIAHARFSGGARGADRDAILLGDDGGGFVRKAETVLEATYQVVLGPGISVQPDFQYIIRPGGGLRNPRYPAAGRLADAAIVGLRWTIRY</sequence>
<comment type="similarity">
    <text evidence="1 2">Belongs to the OprB family.</text>
</comment>
<proteinExistence type="inferred from homology"/>
<evidence type="ECO:0000256" key="2">
    <source>
        <dbReference type="RuleBase" id="RU363072"/>
    </source>
</evidence>
<comment type="caution">
    <text evidence="4">The sequence shown here is derived from an EMBL/GenBank/DDBJ whole genome shotgun (WGS) entry which is preliminary data.</text>
</comment>
<keyword evidence="2" id="KW-0732">Signal</keyword>
<dbReference type="PANTHER" id="PTHR37944:SF1">
    <property type="entry name" value="PORIN B"/>
    <property type="match status" value="1"/>
</dbReference>
<dbReference type="Gene3D" id="2.40.160.180">
    <property type="entry name" value="Carbohydrate-selective porin OprB"/>
    <property type="match status" value="1"/>
</dbReference>
<dbReference type="PANTHER" id="PTHR37944">
    <property type="entry name" value="PORIN B"/>
    <property type="match status" value="1"/>
</dbReference>